<accession>A0A410QEF7</accession>
<gene>
    <name evidence="1" type="ORF">EQM13_12695</name>
</gene>
<evidence type="ECO:0000313" key="2">
    <source>
        <dbReference type="Proteomes" id="UP000287969"/>
    </source>
</evidence>
<reference evidence="2" key="1">
    <citation type="submission" date="2019-01" db="EMBL/GenBank/DDBJ databases">
        <title>Draft genomes of a novel of Sporanaerobacter strains.</title>
        <authorList>
            <person name="Ma S."/>
        </authorList>
    </citation>
    <scope>NUCLEOTIDE SEQUENCE [LARGE SCALE GENOMIC DNA]</scope>
    <source>
        <strain evidence="2">NJN-17</strain>
    </source>
</reference>
<dbReference type="RefSeq" id="WP_128752889.1">
    <property type="nucleotide sequence ID" value="NZ_CP035282.1"/>
</dbReference>
<sequence>MEPIYNPNSKVIIANNDLTNNPTDVKNEEFGLSKSTTMGEMVEPDDTNISCCVSCCCCGGGGGGGTASLIEEDVIL</sequence>
<dbReference type="Proteomes" id="UP000287969">
    <property type="component" value="Chromosome"/>
</dbReference>
<dbReference type="EMBL" id="CP035282">
    <property type="protein sequence ID" value="QAT62356.1"/>
    <property type="molecule type" value="Genomic_DNA"/>
</dbReference>
<organism evidence="1 2">
    <name type="scientific">Acidilutibacter cellobiosedens</name>
    <dbReference type="NCBI Taxonomy" id="2507161"/>
    <lineage>
        <taxon>Bacteria</taxon>
        <taxon>Bacillati</taxon>
        <taxon>Bacillota</taxon>
        <taxon>Tissierellia</taxon>
        <taxon>Tissierellales</taxon>
        <taxon>Acidilutibacteraceae</taxon>
        <taxon>Acidilutibacter</taxon>
    </lineage>
</organism>
<keyword evidence="2" id="KW-1185">Reference proteome</keyword>
<evidence type="ECO:0000313" key="1">
    <source>
        <dbReference type="EMBL" id="QAT62356.1"/>
    </source>
</evidence>
<proteinExistence type="predicted"/>
<protein>
    <submittedName>
        <fullName evidence="1">Uncharacterized protein</fullName>
    </submittedName>
</protein>
<dbReference type="KEGG" id="spoa:EQM13_12695"/>
<name>A0A410QEF7_9FIRM</name>
<dbReference type="AlphaFoldDB" id="A0A410QEF7"/>